<evidence type="ECO:0000256" key="5">
    <source>
        <dbReference type="SAM" id="MobiDB-lite"/>
    </source>
</evidence>
<proteinExistence type="predicted"/>
<dbReference type="CDD" id="cd01653">
    <property type="entry name" value="GATase1"/>
    <property type="match status" value="1"/>
</dbReference>
<gene>
    <name evidence="9" type="primary">gltD</name>
    <name evidence="8" type="ORF">GKO46_09580</name>
    <name evidence="9" type="ORF">GKO48_11960</name>
</gene>
<dbReference type="InterPro" id="IPR006005">
    <property type="entry name" value="Glut_synth_ssu1"/>
</dbReference>
<evidence type="ECO:0000256" key="3">
    <source>
        <dbReference type="ARBA" id="ARBA00023164"/>
    </source>
</evidence>
<reference evidence="10" key="3">
    <citation type="submission" date="2023-06" db="EMBL/GenBank/DDBJ databases">
        <title>Pangenomics reveal diversification of enzyme families and niche specialization in globally abundant SAR202 bacteria.</title>
        <authorList>
            <person name="Saw J.H.W."/>
        </authorList>
    </citation>
    <scope>NUCLEOTIDE SEQUENCE [LARGE SCALE GENOMIC DNA]</scope>
    <source>
        <strain evidence="10">JH1073</strain>
    </source>
</reference>
<dbReference type="AlphaFoldDB" id="A0AAJ5ZLA1"/>
<organism evidence="9 10">
    <name type="scientific">Candidatus Lucifugimonas marina</name>
    <dbReference type="NCBI Taxonomy" id="3038979"/>
    <lineage>
        <taxon>Bacteria</taxon>
        <taxon>Bacillati</taxon>
        <taxon>Chloroflexota</taxon>
        <taxon>Dehalococcoidia</taxon>
        <taxon>SAR202 cluster</taxon>
        <taxon>Candidatus Lucifugimonadales</taxon>
        <taxon>Candidatus Lucifugimonadaceae</taxon>
        <taxon>Candidatus Lucifugimonas</taxon>
    </lineage>
</organism>
<dbReference type="InterPro" id="IPR036188">
    <property type="entry name" value="FAD/NAD-bd_sf"/>
</dbReference>
<dbReference type="Gene3D" id="3.50.50.60">
    <property type="entry name" value="FAD/NAD(P)-binding domain"/>
    <property type="match status" value="2"/>
</dbReference>
<dbReference type="EMBL" id="CP046147">
    <property type="protein sequence ID" value="WFG40293.1"/>
    <property type="molecule type" value="Genomic_DNA"/>
</dbReference>
<dbReference type="Gene3D" id="1.10.1060.10">
    <property type="entry name" value="Alpha-helical ferredoxin"/>
    <property type="match status" value="1"/>
</dbReference>
<keyword evidence="3" id="KW-0314">Glutamate biosynthesis</keyword>
<feature type="domain" description="FAD/NAD(P)-binding" evidence="6">
    <location>
        <begin position="144"/>
        <end position="462"/>
    </location>
</feature>
<evidence type="ECO:0000256" key="4">
    <source>
        <dbReference type="ARBA" id="ARBA00029440"/>
    </source>
</evidence>
<sequence>MGKVTGFMEAARRTPSRRDAQERINDWQEVYLEWDESDARRQASRCMDCGVPFCNSGCPLGNLIPEFNDFIYHGNWEEAIERLHATNNFPEFTGRICPAPCEASCTLSVNSDPVTIEMIEKQIVEHGWKEGWIKPQPAKNKTDKKVAIVGSGPAGLAAAQQLARAGHTVTVYERNEYIGGLLALGIPEFKLEKEIVERRINQLRSEGVKFRVSTNVGVDVTHEELLEKFDAICLSGGSTVPRDLPVEGRELKGVHFAMEFLTQQNRKLRGAEFGPDENIDIKGKNVVVIGGGDTGADCLGTSHRQGAANIIQMEIMPRPSETRVETNPWPQWPTIFRTSSAHEEGGDRDFNVLTKRFVGDDDGNLKRLECARVEWVKDEETGRFNMNEVPGSEFVIEAEAVFLAMGFLHPQHDGLLDALGVDYDPRGNVAADGSLRTNLDKVFAAGDMQRGQSLVVHAIASGRRAARQIDIFLTGDSRLPTVSGYARPPIMATNSND</sequence>
<dbReference type="Proteomes" id="UP001321249">
    <property type="component" value="Unassembled WGS sequence"/>
</dbReference>
<dbReference type="RefSeq" id="WP_342825571.1">
    <property type="nucleotide sequence ID" value="NZ_CP046146.1"/>
</dbReference>
<accession>A0AAJ5ZLA1</accession>
<dbReference type="GO" id="GO:0016639">
    <property type="term" value="F:oxidoreductase activity, acting on the CH-NH2 group of donors, NAD or NADP as acceptor"/>
    <property type="evidence" value="ECO:0007669"/>
    <property type="project" value="InterPro"/>
</dbReference>
<feature type="domain" description="Dihydroprymidine dehydrogenase" evidence="7">
    <location>
        <begin position="23"/>
        <end position="131"/>
    </location>
</feature>
<evidence type="ECO:0000256" key="1">
    <source>
        <dbReference type="ARBA" id="ARBA00022605"/>
    </source>
</evidence>
<dbReference type="PRINTS" id="PR00419">
    <property type="entry name" value="ADXRDTASE"/>
</dbReference>
<reference evidence="10 11" key="1">
    <citation type="submission" date="2019-11" db="EMBL/GenBank/DDBJ databases">
        <authorList>
            <person name="Cho J.-C."/>
        </authorList>
    </citation>
    <scope>NUCLEOTIDE SEQUENCE [LARGE SCALE GENOMIC DNA]</scope>
    <source>
        <strain evidence="9 10">JH1073</strain>
        <strain evidence="8 11">JH702</strain>
    </source>
</reference>
<evidence type="ECO:0000313" key="8">
    <source>
        <dbReference type="EMBL" id="MDG0867319.1"/>
    </source>
</evidence>
<dbReference type="SUPFAM" id="SSF46548">
    <property type="entry name" value="alpha-helical ferredoxin"/>
    <property type="match status" value="1"/>
</dbReference>
<dbReference type="EC" id="1.4.1.-" evidence="9"/>
<evidence type="ECO:0000259" key="6">
    <source>
        <dbReference type="Pfam" id="PF07992"/>
    </source>
</evidence>
<dbReference type="InterPro" id="IPR023753">
    <property type="entry name" value="FAD/NAD-binding_dom"/>
</dbReference>
<feature type="region of interest" description="Disordered" evidence="5">
    <location>
        <begin position="1"/>
        <end position="20"/>
    </location>
</feature>
<name>A0AAJ5ZLA1_9CHLR</name>
<dbReference type="InterPro" id="IPR009051">
    <property type="entry name" value="Helical_ferredxn"/>
</dbReference>
<dbReference type="Pfam" id="PF14691">
    <property type="entry name" value="Fer4_20"/>
    <property type="match status" value="1"/>
</dbReference>
<dbReference type="GO" id="GO:0051536">
    <property type="term" value="F:iron-sulfur cluster binding"/>
    <property type="evidence" value="ECO:0007669"/>
    <property type="project" value="InterPro"/>
</dbReference>
<evidence type="ECO:0000313" key="11">
    <source>
        <dbReference type="Proteomes" id="UP001321249"/>
    </source>
</evidence>
<evidence type="ECO:0000313" key="9">
    <source>
        <dbReference type="EMBL" id="WFG40293.1"/>
    </source>
</evidence>
<dbReference type="InterPro" id="IPR051394">
    <property type="entry name" value="Glutamate_Synthase"/>
</dbReference>
<reference evidence="9" key="2">
    <citation type="journal article" date="2023" name="Nat. Commun.">
        <title>Cultivation of marine bacteria of the SAR202 clade.</title>
        <authorList>
            <person name="Lim Y."/>
            <person name="Seo J.H."/>
            <person name="Giovannoni S.J."/>
            <person name="Kang I."/>
            <person name="Cho J.C."/>
        </authorList>
    </citation>
    <scope>NUCLEOTIDE SEQUENCE</scope>
    <source>
        <strain evidence="9">JH1073</strain>
    </source>
</reference>
<keyword evidence="2 9" id="KW-0560">Oxidoreductase</keyword>
<dbReference type="Proteomes" id="UP001219901">
    <property type="component" value="Chromosome"/>
</dbReference>
<evidence type="ECO:0000313" key="10">
    <source>
        <dbReference type="Proteomes" id="UP001219901"/>
    </source>
</evidence>
<dbReference type="NCBIfam" id="TIGR01317">
    <property type="entry name" value="GOGAT_sm_gam"/>
    <property type="match status" value="1"/>
</dbReference>
<keyword evidence="1" id="KW-0028">Amino-acid biosynthesis</keyword>
<feature type="compositionally biased region" description="Basic and acidic residues" evidence="5">
    <location>
        <begin position="10"/>
        <end position="20"/>
    </location>
</feature>
<dbReference type="Pfam" id="PF07992">
    <property type="entry name" value="Pyr_redox_2"/>
    <property type="match status" value="1"/>
</dbReference>
<evidence type="ECO:0000256" key="2">
    <source>
        <dbReference type="ARBA" id="ARBA00023002"/>
    </source>
</evidence>
<comment type="pathway">
    <text evidence="4">Amino-acid biosynthesis.</text>
</comment>
<dbReference type="PANTHER" id="PTHR43100:SF1">
    <property type="entry name" value="GLUTAMATE SYNTHASE [NADPH] SMALL CHAIN"/>
    <property type="match status" value="1"/>
</dbReference>
<dbReference type="PANTHER" id="PTHR43100">
    <property type="entry name" value="GLUTAMATE SYNTHASE [NADPH] SMALL CHAIN"/>
    <property type="match status" value="1"/>
</dbReference>
<dbReference type="EMBL" id="WMBE01000003">
    <property type="protein sequence ID" value="MDG0867319.1"/>
    <property type="molecule type" value="Genomic_DNA"/>
</dbReference>
<dbReference type="SUPFAM" id="SSF51971">
    <property type="entry name" value="Nucleotide-binding domain"/>
    <property type="match status" value="2"/>
</dbReference>
<keyword evidence="10" id="KW-1185">Reference proteome</keyword>
<protein>
    <submittedName>
        <fullName evidence="9">Glutamate synthase small subunit</fullName>
        <ecNumber evidence="9">1.4.1.-</ecNumber>
    </submittedName>
</protein>
<evidence type="ECO:0000259" key="7">
    <source>
        <dbReference type="Pfam" id="PF14691"/>
    </source>
</evidence>
<dbReference type="InterPro" id="IPR028261">
    <property type="entry name" value="DPD_II"/>
</dbReference>
<dbReference type="GO" id="GO:0006537">
    <property type="term" value="P:glutamate biosynthetic process"/>
    <property type="evidence" value="ECO:0007669"/>
    <property type="project" value="UniProtKB-KW"/>
</dbReference>